<sequence length="289" mass="33003">MFYYYPNPGDSYYQPGFQSPPYPNHAWTISRLYYSNTAELREKQEPITFVLIHGSWADSSFWNGVAAFLRKKGHTVYAPEYAGHGADTTKNANHAMMTQSIVDFIEGNNLNQVVLVGHSFGGTLVQTVAQAVPDRIKRLVFFDAFILNDGEMLAEEFPPPVQAAFESLIQSSKDNSIMLPFPLFRENFTNLASLQQAQQFYRNVKPEPATPFHEKLDLKKFYSLTIPRSYLYLTEDNVLPFGSSQYGWHPHMSNRLGMYRFLQDSGDHFSTTLLDPGKIARRLYEAGRD</sequence>
<evidence type="ECO:0000259" key="1">
    <source>
        <dbReference type="Pfam" id="PF12697"/>
    </source>
</evidence>
<keyword evidence="2" id="KW-0378">Hydrolase</keyword>
<dbReference type="SUPFAM" id="SSF53474">
    <property type="entry name" value="alpha/beta-Hydrolases"/>
    <property type="match status" value="1"/>
</dbReference>
<reference evidence="3" key="1">
    <citation type="journal article" date="2019" name="Int. J. Syst. Evol. Microbiol.">
        <title>The Global Catalogue of Microorganisms (GCM) 10K type strain sequencing project: providing services to taxonomists for standard genome sequencing and annotation.</title>
        <authorList>
            <consortium name="The Broad Institute Genomics Platform"/>
            <consortium name="The Broad Institute Genome Sequencing Center for Infectious Disease"/>
            <person name="Wu L."/>
            <person name="Ma J."/>
        </authorList>
    </citation>
    <scope>NUCLEOTIDE SEQUENCE [LARGE SCALE GENOMIC DNA]</scope>
    <source>
        <strain evidence="3">CGMCC 1.3240</strain>
    </source>
</reference>
<dbReference type="Gene3D" id="3.40.50.1820">
    <property type="entry name" value="alpha/beta hydrolase"/>
    <property type="match status" value="1"/>
</dbReference>
<feature type="domain" description="AB hydrolase-1" evidence="1">
    <location>
        <begin position="49"/>
        <end position="240"/>
    </location>
</feature>
<dbReference type="PANTHER" id="PTHR37017:SF11">
    <property type="entry name" value="ESTERASE_LIPASE_THIOESTERASE DOMAIN-CONTAINING PROTEIN"/>
    <property type="match status" value="1"/>
</dbReference>
<organism evidence="2 3">
    <name type="scientific">Paenibacillus solisilvae</name>
    <dbReference type="NCBI Taxonomy" id="2486751"/>
    <lineage>
        <taxon>Bacteria</taxon>
        <taxon>Bacillati</taxon>
        <taxon>Bacillota</taxon>
        <taxon>Bacilli</taxon>
        <taxon>Bacillales</taxon>
        <taxon>Paenibacillaceae</taxon>
        <taxon>Paenibacillus</taxon>
    </lineage>
</organism>
<accession>A0ABW0VWF1</accession>
<gene>
    <name evidence="2" type="ORF">ACFPYJ_13880</name>
</gene>
<dbReference type="RefSeq" id="WP_379188748.1">
    <property type="nucleotide sequence ID" value="NZ_JBHSOW010000047.1"/>
</dbReference>
<evidence type="ECO:0000313" key="3">
    <source>
        <dbReference type="Proteomes" id="UP001596047"/>
    </source>
</evidence>
<evidence type="ECO:0000313" key="2">
    <source>
        <dbReference type="EMBL" id="MFC5650196.1"/>
    </source>
</evidence>
<protein>
    <submittedName>
        <fullName evidence="2">Alpha/beta fold hydrolase</fullName>
    </submittedName>
</protein>
<dbReference type="PANTHER" id="PTHR37017">
    <property type="entry name" value="AB HYDROLASE-1 DOMAIN-CONTAINING PROTEIN-RELATED"/>
    <property type="match status" value="1"/>
</dbReference>
<dbReference type="Proteomes" id="UP001596047">
    <property type="component" value="Unassembled WGS sequence"/>
</dbReference>
<keyword evidence="3" id="KW-1185">Reference proteome</keyword>
<dbReference type="InterPro" id="IPR029058">
    <property type="entry name" value="AB_hydrolase_fold"/>
</dbReference>
<dbReference type="InterPro" id="IPR052897">
    <property type="entry name" value="Sec-Metab_Biosynth_Hydrolase"/>
</dbReference>
<dbReference type="InterPro" id="IPR000073">
    <property type="entry name" value="AB_hydrolase_1"/>
</dbReference>
<dbReference type="EMBL" id="JBHSOW010000047">
    <property type="protein sequence ID" value="MFC5650196.1"/>
    <property type="molecule type" value="Genomic_DNA"/>
</dbReference>
<name>A0ABW0VWF1_9BACL</name>
<dbReference type="Pfam" id="PF12697">
    <property type="entry name" value="Abhydrolase_6"/>
    <property type="match status" value="1"/>
</dbReference>
<comment type="caution">
    <text evidence="2">The sequence shown here is derived from an EMBL/GenBank/DDBJ whole genome shotgun (WGS) entry which is preliminary data.</text>
</comment>
<dbReference type="GO" id="GO:0016787">
    <property type="term" value="F:hydrolase activity"/>
    <property type="evidence" value="ECO:0007669"/>
    <property type="project" value="UniProtKB-KW"/>
</dbReference>
<dbReference type="PRINTS" id="PR00111">
    <property type="entry name" value="ABHYDROLASE"/>
</dbReference>
<proteinExistence type="predicted"/>